<dbReference type="Proteomes" id="UP000772618">
    <property type="component" value="Unassembled WGS sequence"/>
</dbReference>
<reference evidence="1 2" key="1">
    <citation type="submission" date="2021-05" db="EMBL/GenBank/DDBJ databases">
        <title>A Polyphasic approach of four new species of the genus Ohtaekwangia: Ohtaekwangia histidinii sp. nov., Ohtaekwangia cretensis sp. nov., Ohtaekwangia indiensis sp. nov., Ohtaekwangia reichenbachii sp. nov. from diverse environment.</title>
        <authorList>
            <person name="Octaviana S."/>
        </authorList>
    </citation>
    <scope>NUCLEOTIDE SEQUENCE [LARGE SCALE GENOMIC DNA]</scope>
    <source>
        <strain evidence="1 2">PWU20</strain>
    </source>
</reference>
<dbReference type="RefSeq" id="WP_254157545.1">
    <property type="nucleotide sequence ID" value="NZ_JAHESD010000099.1"/>
</dbReference>
<organism evidence="1 2">
    <name type="scientific">Chryseosolibacter indicus</name>
    <dbReference type="NCBI Taxonomy" id="2782351"/>
    <lineage>
        <taxon>Bacteria</taxon>
        <taxon>Pseudomonadati</taxon>
        <taxon>Bacteroidota</taxon>
        <taxon>Cytophagia</taxon>
        <taxon>Cytophagales</taxon>
        <taxon>Chryseotaleaceae</taxon>
        <taxon>Chryseosolibacter</taxon>
    </lineage>
</organism>
<comment type="caution">
    <text evidence="1">The sequence shown here is derived from an EMBL/GenBank/DDBJ whole genome shotgun (WGS) entry which is preliminary data.</text>
</comment>
<dbReference type="EMBL" id="JAHESD010000099">
    <property type="protein sequence ID" value="MBT1706322.1"/>
    <property type="molecule type" value="Genomic_DNA"/>
</dbReference>
<evidence type="ECO:0000313" key="1">
    <source>
        <dbReference type="EMBL" id="MBT1706322.1"/>
    </source>
</evidence>
<proteinExistence type="predicted"/>
<evidence type="ECO:0000313" key="2">
    <source>
        <dbReference type="Proteomes" id="UP000772618"/>
    </source>
</evidence>
<accession>A0ABS5VY40</accession>
<gene>
    <name evidence="1" type="ORF">KK060_23795</name>
</gene>
<name>A0ABS5VY40_9BACT</name>
<protein>
    <submittedName>
        <fullName evidence="1">Uncharacterized protein</fullName>
    </submittedName>
</protein>
<keyword evidence="2" id="KW-1185">Reference proteome</keyword>
<sequence length="47" mass="5199">MKGVLTNPPRTIMELYKMLPEGTIAEVIDGALYMSPAPVNIFTSLFQ</sequence>